<proteinExistence type="predicted"/>
<keyword evidence="3" id="KW-1185">Reference proteome</keyword>
<evidence type="ECO:0000256" key="1">
    <source>
        <dbReference type="SAM" id="MobiDB-lite"/>
    </source>
</evidence>
<dbReference type="EMBL" id="PQIB02000011">
    <property type="protein sequence ID" value="RLM86664.1"/>
    <property type="molecule type" value="Genomic_DNA"/>
</dbReference>
<feature type="region of interest" description="Disordered" evidence="1">
    <location>
        <begin position="42"/>
        <end position="102"/>
    </location>
</feature>
<sequence length="116" mass="12886">MQRPRQELAEDRTPPSAVRSSHLSPYGQIKCHHELPFSEPYLLHPSSMSSRRSTTTVLGQQHPPPYANKIRPTPSTSDAAIGLTSAATGHGSRSPEFLHRSPRRNVMDIWASGYQT</sequence>
<protein>
    <submittedName>
        <fullName evidence="2">Uncharacterized protein</fullName>
    </submittedName>
</protein>
<feature type="compositionally biased region" description="Basic and acidic residues" evidence="1">
    <location>
        <begin position="1"/>
        <end position="13"/>
    </location>
</feature>
<accession>A0A3L6QTP9</accession>
<name>A0A3L6QTP9_PANMI</name>
<feature type="compositionally biased region" description="Low complexity" evidence="1">
    <location>
        <begin position="46"/>
        <end position="56"/>
    </location>
</feature>
<reference evidence="3" key="1">
    <citation type="journal article" date="2019" name="Nat. Commun.">
        <title>The genome of broomcorn millet.</title>
        <authorList>
            <person name="Zou C."/>
            <person name="Miki D."/>
            <person name="Li D."/>
            <person name="Tang Q."/>
            <person name="Xiao L."/>
            <person name="Rajput S."/>
            <person name="Deng P."/>
            <person name="Jia W."/>
            <person name="Huang R."/>
            <person name="Zhang M."/>
            <person name="Sun Y."/>
            <person name="Hu J."/>
            <person name="Fu X."/>
            <person name="Schnable P.S."/>
            <person name="Li F."/>
            <person name="Zhang H."/>
            <person name="Feng B."/>
            <person name="Zhu X."/>
            <person name="Liu R."/>
            <person name="Schnable J.C."/>
            <person name="Zhu J.-K."/>
            <person name="Zhang H."/>
        </authorList>
    </citation>
    <scope>NUCLEOTIDE SEQUENCE [LARGE SCALE GENOMIC DNA]</scope>
</reference>
<dbReference type="AlphaFoldDB" id="A0A3L6QTP9"/>
<dbReference type="Proteomes" id="UP000275267">
    <property type="component" value="Unassembled WGS sequence"/>
</dbReference>
<evidence type="ECO:0000313" key="2">
    <source>
        <dbReference type="EMBL" id="RLM86664.1"/>
    </source>
</evidence>
<gene>
    <name evidence="2" type="ORF">C2845_PM04G11570</name>
</gene>
<evidence type="ECO:0000313" key="3">
    <source>
        <dbReference type="Proteomes" id="UP000275267"/>
    </source>
</evidence>
<feature type="region of interest" description="Disordered" evidence="1">
    <location>
        <begin position="1"/>
        <end position="25"/>
    </location>
</feature>
<organism evidence="2 3">
    <name type="scientific">Panicum miliaceum</name>
    <name type="common">Proso millet</name>
    <name type="synonym">Broomcorn millet</name>
    <dbReference type="NCBI Taxonomy" id="4540"/>
    <lineage>
        <taxon>Eukaryota</taxon>
        <taxon>Viridiplantae</taxon>
        <taxon>Streptophyta</taxon>
        <taxon>Embryophyta</taxon>
        <taxon>Tracheophyta</taxon>
        <taxon>Spermatophyta</taxon>
        <taxon>Magnoliopsida</taxon>
        <taxon>Liliopsida</taxon>
        <taxon>Poales</taxon>
        <taxon>Poaceae</taxon>
        <taxon>PACMAD clade</taxon>
        <taxon>Panicoideae</taxon>
        <taxon>Panicodae</taxon>
        <taxon>Paniceae</taxon>
        <taxon>Panicinae</taxon>
        <taxon>Panicum</taxon>
        <taxon>Panicum sect. Panicum</taxon>
    </lineage>
</organism>
<comment type="caution">
    <text evidence="2">The sequence shown here is derived from an EMBL/GenBank/DDBJ whole genome shotgun (WGS) entry which is preliminary data.</text>
</comment>